<dbReference type="InterPro" id="IPR013783">
    <property type="entry name" value="Ig-like_fold"/>
</dbReference>
<dbReference type="EMBL" id="JASPKY010000518">
    <property type="protein sequence ID" value="KAK9694231.1"/>
    <property type="molecule type" value="Genomic_DNA"/>
</dbReference>
<evidence type="ECO:0000259" key="2">
    <source>
        <dbReference type="Pfam" id="PF24507"/>
    </source>
</evidence>
<gene>
    <name evidence="3" type="ORF">QE152_g33684</name>
</gene>
<evidence type="ECO:0000259" key="1">
    <source>
        <dbReference type="Pfam" id="PF24291"/>
    </source>
</evidence>
<dbReference type="InterPro" id="IPR052614">
    <property type="entry name" value="CFAP65"/>
</dbReference>
<dbReference type="PANTHER" id="PTHR46127:SF1">
    <property type="entry name" value="CILIA- AND FLAGELLA-ASSOCIATED PROTEIN 65"/>
    <property type="match status" value="1"/>
</dbReference>
<dbReference type="EMBL" id="JASPKY010000518">
    <property type="protein sequence ID" value="KAK9694230.1"/>
    <property type="molecule type" value="Genomic_DNA"/>
</dbReference>
<evidence type="ECO:0000313" key="3">
    <source>
        <dbReference type="EMBL" id="KAK9694230.1"/>
    </source>
</evidence>
<dbReference type="Pfam" id="PF24291">
    <property type="entry name" value="Ig_CFAP65"/>
    <property type="match status" value="1"/>
</dbReference>
<reference evidence="3 4" key="2">
    <citation type="journal article" date="2024" name="BMC Genomics">
        <title>De novo assembly and annotation of Popillia japonica's genome with initial clues to its potential as an invasive pest.</title>
        <authorList>
            <person name="Cucini C."/>
            <person name="Boschi S."/>
            <person name="Funari R."/>
            <person name="Cardaioli E."/>
            <person name="Iannotti N."/>
            <person name="Marturano G."/>
            <person name="Paoli F."/>
            <person name="Bruttini M."/>
            <person name="Carapelli A."/>
            <person name="Frati F."/>
            <person name="Nardi F."/>
        </authorList>
    </citation>
    <scope>NUCLEOTIDE SEQUENCE [LARGE SCALE GENOMIC DNA]</scope>
    <source>
        <strain evidence="3">DMR45628</strain>
    </source>
</reference>
<comment type="caution">
    <text evidence="3">The sequence shown here is derived from an EMBL/GenBank/DDBJ whole genome shotgun (WGS) entry which is preliminary data.</text>
</comment>
<dbReference type="PANTHER" id="PTHR46127">
    <property type="entry name" value="CILIA- AND FLAGELLA-ASSOCIATED PROTEIN 65"/>
    <property type="match status" value="1"/>
</dbReference>
<evidence type="ECO:0000313" key="4">
    <source>
        <dbReference type="Proteomes" id="UP001458880"/>
    </source>
</evidence>
<dbReference type="InterPro" id="IPR056305">
    <property type="entry name" value="Ig_CFAP65_10th"/>
</dbReference>
<proteinExistence type="predicted"/>
<dbReference type="Pfam" id="PF24507">
    <property type="entry name" value="Ig_CFAP65_4th"/>
    <property type="match status" value="1"/>
</dbReference>
<feature type="domain" description="CFAP65 fourth Ig-like" evidence="2">
    <location>
        <begin position="156"/>
        <end position="240"/>
    </location>
</feature>
<organism evidence="3 4">
    <name type="scientific">Popillia japonica</name>
    <name type="common">Japanese beetle</name>
    <dbReference type="NCBI Taxonomy" id="7064"/>
    <lineage>
        <taxon>Eukaryota</taxon>
        <taxon>Metazoa</taxon>
        <taxon>Ecdysozoa</taxon>
        <taxon>Arthropoda</taxon>
        <taxon>Hexapoda</taxon>
        <taxon>Insecta</taxon>
        <taxon>Pterygota</taxon>
        <taxon>Neoptera</taxon>
        <taxon>Endopterygota</taxon>
        <taxon>Coleoptera</taxon>
        <taxon>Polyphaga</taxon>
        <taxon>Scarabaeiformia</taxon>
        <taxon>Scarabaeidae</taxon>
        <taxon>Rutelinae</taxon>
        <taxon>Popillia</taxon>
    </lineage>
</organism>
<sequence length="1390" mass="160350">MANPECTCKETDDSYAVYGKDDTDRTDIYESIVSVTITDTIDFGKVEVGKKVVKSFKCKNTSNTAKEYYVHYDANTNPIYRTFDCSWTRNVDVGGTFECKIVYKPLFPLTVSVDYLFVHANIDGEDKDMLTVYLRGESIGPSVELSVDYLYFYAYSKKQTVDQIVELNNTGEMEALYQFDVVNSKSGLYTLSKYRGTIPPHKSHFITITFQAPKQVGMYSEKLCLLVLHHKPRMIHLLGCNTMEKIDETEVLLKPYNFDMSEKSDYSGYLYDVMTTLTRTPPVSLSETYLDFQGVCMETGADRTRKTLVTSLTNHMSEEIEVEWYQNDGAFTVTPPAAKIHAYGSRLFECTFNPQDADRLYHDVLSAGIYWIDIRRSCVSNYEYVTVPIPIQLRLLGHTFPPNRRWIPHIMIPDNVILPPCIGNLPSHTTFLLKVKGYLPVSYRLLPPKKTQFVMKPMMNVVDDYQIVVVYFRSAVDENKKAVVERWGIELNGLVSDFRCIYVKSYCEKPSLKIGVNETIVFPEVHPQCQEFQTVQLYNPSVHAIKYKFLLTDQHSLLEIDYPDGKLASNEAINLQWAITGKLQSKTHYTVICEIRSIERAAVEGKPFEIPVQVYTECSYSELCSMPTKCNFQRIEVGAESTFRFNLFNFGSATVHYKLIFWDRKKIDFDSDCMTIIPSQGSLKPKERNEILLLLHCNLSGNFRVHVYYQTRVNKNSPQIIDSNQIHEVFSFRFCSAYPIIQVTEINDHNFGPLFSKALLWDMFSLTKINNYLKSMKRGELKNVSIFMPESEMSQDRFECTLVLKNTSIFDTRVSLKRQKLCDCHMVQTNESVTFRRRIYDCKHRNVFAMMLTGDIFQTNSYRALTFLTRYIETGTTHLCYALNMSHNRILKLNIFVSTLAGDVSVPSKYLRTFHMDMKSVSVDDDQPPIRAYWLYNNTSNIVSYQLDTFPDDKRLFVRDVQILQCLNPEGSLLPFSTTPILFKFRPIQYKQYKFVLPILLGEYSYDFQIVGEGALHPHASNYNLQLPCRASTNPLDEVAISEEQIAIRPTVVWTRSETVLFIRNLSRFSLIGYSFDNVSVAGIVNVKVLHGKGVLKPKETHMLQVQITAFDQACVMTVQLPCKLLDHTAYYNHKETAMLYARRQEEIKQNFIITEHGTHYPPNDVVVTPMPLNFYKTISLDIEIITVKNLVESISEEAYFFQYPQYLLNLNYSKIASILKPEEDYQPIRSLPTIKRQSGANDDFGHLTNDPRTINNREGKTEYKCENVDIVRDAMDCMISHVIESEIFVHIMHEQDNIPPPYYVQFKGDSNHGELGKKEKSLRRSLRTMQAPFISDICNRIFTESVHDIFQLGSQVKSKVDLSYVYNVTNFKCKKKCTDKKCLKQLLNN</sequence>
<keyword evidence="4" id="KW-1185">Reference proteome</keyword>
<accession>A0AAW1IW58</accession>
<dbReference type="InterPro" id="IPR058536">
    <property type="entry name" value="Ig_CFAP65_4th"/>
</dbReference>
<feature type="domain" description="CFAP65 tenth Ig-like" evidence="1">
    <location>
        <begin position="916"/>
        <end position="1014"/>
    </location>
</feature>
<dbReference type="Gene3D" id="2.60.40.10">
    <property type="entry name" value="Immunoglobulins"/>
    <property type="match status" value="3"/>
</dbReference>
<protein>
    <recommendedName>
        <fullName evidence="5">Ig-like domain-containing protein</fullName>
    </recommendedName>
</protein>
<reference evidence="3" key="1">
    <citation type="submission" date="2023-05" db="EMBL/GenBank/DDBJ databases">
        <authorList>
            <person name="Nardi F."/>
            <person name="Carapelli A."/>
            <person name="Cucini C."/>
        </authorList>
    </citation>
    <scope>NUCLEOTIDE SEQUENCE</scope>
    <source>
        <strain evidence="3">DMR45628</strain>
        <tissue evidence="3">Testes</tissue>
    </source>
</reference>
<evidence type="ECO:0008006" key="5">
    <source>
        <dbReference type="Google" id="ProtNLM"/>
    </source>
</evidence>
<dbReference type="Proteomes" id="UP001458880">
    <property type="component" value="Unassembled WGS sequence"/>
</dbReference>
<name>A0AAW1IW58_POPJA</name>